<protein>
    <submittedName>
        <fullName evidence="3">Uncharacterized protein</fullName>
    </submittedName>
</protein>
<proteinExistence type="predicted"/>
<gene>
    <name evidence="3" type="ORF">AK812_SmicGene16913</name>
</gene>
<name>A0A1Q9DZ28_SYMMI</name>
<keyword evidence="1" id="KW-0175">Coiled coil</keyword>
<evidence type="ECO:0000313" key="3">
    <source>
        <dbReference type="EMBL" id="OLQ00428.1"/>
    </source>
</evidence>
<dbReference type="Proteomes" id="UP000186817">
    <property type="component" value="Unassembled WGS sequence"/>
</dbReference>
<comment type="caution">
    <text evidence="3">The sequence shown here is derived from an EMBL/GenBank/DDBJ whole genome shotgun (WGS) entry which is preliminary data.</text>
</comment>
<evidence type="ECO:0000313" key="4">
    <source>
        <dbReference type="Proteomes" id="UP000186817"/>
    </source>
</evidence>
<accession>A0A1Q9DZ28</accession>
<evidence type="ECO:0000256" key="2">
    <source>
        <dbReference type="SAM" id="MobiDB-lite"/>
    </source>
</evidence>
<dbReference type="OrthoDB" id="409440at2759"/>
<evidence type="ECO:0000256" key="1">
    <source>
        <dbReference type="SAM" id="Coils"/>
    </source>
</evidence>
<dbReference type="AlphaFoldDB" id="A0A1Q9DZ28"/>
<sequence>MFSARWNARNEGIERLFRDVPELLRGRCIRILGVDAESPENLRYFRVLKAKRGVMLAVCTADYGEMDGPYGTNAELTFALQHNVEILPLKVEEIYPPQPPSGPDHPFDKHRLAEGLIRTAMPPSKAYIDCCGKTKEEIADAIDVALRDRKAEAWTFSVDGQTAVAATQKRLQDAQTAAKAASRQSISARSVARTVRFLARLLDRSEVSWLIEQTGLMGNGCTRPTQLLHTFKRREEPSREIKADQYERMMEMEKQMAKMQQDQEALLAELASVRRQLANAGGGGSGLTAGTLQETLLLSLKEEAAIAESKEIDPSYHGHIRDDAETCWISFPGKYAAGWEALVKEFHLDSVACVFLCSPADGLGKHADDPQNPGKCYCARIYGERDFKAFGYLSVLKAPYTDDRIKKHWEKAAAMNAVPIRQDATDVEKEEATKKAVEQWEKMGRTASWGCEWYKRWFELVCAAVEKKQRLKAVFFPGQVGYGIPTMEDLSDCEVDLWDGVGCGGSQKSELATANLMQKQHPGWDYEEVDVTAFLKNEFPLGAEVDALHETEAVSRWRKGIVVKQMEKVTKTESGDASTEFVWQIKCDDSGDIFEARQVRHLNVAVEQLLHRWGYILEPALRLCLPDIELRHPTACRLRSGTPALSIGIQIPNVESLLALRDRVLSGDFDRRVNEGLARGAPMGNGWVGCGVLPLTFVSSGRLWNRRLLRRYFFVGFFVLVCQDTKGGLVALSPSVSATCPPTYLDWPSQFGWGEPQQPDPLPTLAAEGRRPPPDSQCRSFPIMATATDHAAGAMSSSVESMMLPRQQAVARDCATATISSTTSSLPQMIVPSISSEFHGPDLGRLLPAPAEALEHGSTVRGPSHALHAVPGEPRTTASTLPLASSPWPLAYGPSRSTRGRFRYQCLAREADRCLRTTSSDVPLTPTQLWQRLQLPGVLDRACDASGEPIALGLPFLGSGLIIPMQEASRCSDHVGCAGTRPRSSGVWFNMAPKSDWVMVQQPSADAEGWDATVLNSQQACRALVEDWQMSRSIRVNIKPGTSAPGCSQVLYSYCTAETKCTFSWRHELSLDLRTLLHQLHTDIQMELRGAWVLPDRCGHGSS</sequence>
<keyword evidence="4" id="KW-1185">Reference proteome</keyword>
<feature type="coiled-coil region" evidence="1">
    <location>
        <begin position="242"/>
        <end position="276"/>
    </location>
</feature>
<reference evidence="3 4" key="1">
    <citation type="submission" date="2016-02" db="EMBL/GenBank/DDBJ databases">
        <title>Genome analysis of coral dinoflagellate symbionts highlights evolutionary adaptations to a symbiotic lifestyle.</title>
        <authorList>
            <person name="Aranda M."/>
            <person name="Li Y."/>
            <person name="Liew Y.J."/>
            <person name="Baumgarten S."/>
            <person name="Simakov O."/>
            <person name="Wilson M."/>
            <person name="Piel J."/>
            <person name="Ashoor H."/>
            <person name="Bougouffa S."/>
            <person name="Bajic V.B."/>
            <person name="Ryu T."/>
            <person name="Ravasi T."/>
            <person name="Bayer T."/>
            <person name="Micklem G."/>
            <person name="Kim H."/>
            <person name="Bhak J."/>
            <person name="Lajeunesse T.C."/>
            <person name="Voolstra C.R."/>
        </authorList>
    </citation>
    <scope>NUCLEOTIDE SEQUENCE [LARGE SCALE GENOMIC DNA]</scope>
    <source>
        <strain evidence="3 4">CCMP2467</strain>
    </source>
</reference>
<feature type="region of interest" description="Disordered" evidence="2">
    <location>
        <begin position="756"/>
        <end position="776"/>
    </location>
</feature>
<dbReference type="EMBL" id="LSRX01000328">
    <property type="protein sequence ID" value="OLQ00428.1"/>
    <property type="molecule type" value="Genomic_DNA"/>
</dbReference>
<organism evidence="3 4">
    <name type="scientific">Symbiodinium microadriaticum</name>
    <name type="common">Dinoflagellate</name>
    <name type="synonym">Zooxanthella microadriatica</name>
    <dbReference type="NCBI Taxonomy" id="2951"/>
    <lineage>
        <taxon>Eukaryota</taxon>
        <taxon>Sar</taxon>
        <taxon>Alveolata</taxon>
        <taxon>Dinophyceae</taxon>
        <taxon>Suessiales</taxon>
        <taxon>Symbiodiniaceae</taxon>
        <taxon>Symbiodinium</taxon>
    </lineage>
</organism>